<proteinExistence type="predicted"/>
<comment type="caution">
    <text evidence="1">The sequence shown here is derived from an EMBL/GenBank/DDBJ whole genome shotgun (WGS) entry which is preliminary data.</text>
</comment>
<keyword evidence="2" id="KW-1185">Reference proteome</keyword>
<gene>
    <name evidence="1" type="ORF">GCM10020367_23600</name>
</gene>
<protein>
    <submittedName>
        <fullName evidence="1">Uncharacterized protein</fullName>
    </submittedName>
</protein>
<organism evidence="1 2">
    <name type="scientific">Streptomyces sannanensis</name>
    <dbReference type="NCBI Taxonomy" id="285536"/>
    <lineage>
        <taxon>Bacteria</taxon>
        <taxon>Bacillati</taxon>
        <taxon>Actinomycetota</taxon>
        <taxon>Actinomycetes</taxon>
        <taxon>Kitasatosporales</taxon>
        <taxon>Streptomycetaceae</taxon>
        <taxon>Streptomyces</taxon>
    </lineage>
</organism>
<sequence>MRTMLEPGCALAGVANARGSATPATAAGTTARLRDLLEIFMLCASHATDREPVSSQTQANRG</sequence>
<reference evidence="2" key="1">
    <citation type="journal article" date="2019" name="Int. J. Syst. Evol. Microbiol.">
        <title>The Global Catalogue of Microorganisms (GCM) 10K type strain sequencing project: providing services to taxonomists for standard genome sequencing and annotation.</title>
        <authorList>
            <consortium name="The Broad Institute Genomics Platform"/>
            <consortium name="The Broad Institute Genome Sequencing Center for Infectious Disease"/>
            <person name="Wu L."/>
            <person name="Ma J."/>
        </authorList>
    </citation>
    <scope>NUCLEOTIDE SEQUENCE [LARGE SCALE GENOMIC DNA]</scope>
    <source>
        <strain evidence="2">JCM 9651</strain>
    </source>
</reference>
<accession>A0ABP6S9T1</accession>
<evidence type="ECO:0000313" key="1">
    <source>
        <dbReference type="EMBL" id="GAA3371736.1"/>
    </source>
</evidence>
<name>A0ABP6S9T1_9ACTN</name>
<dbReference type="EMBL" id="BAAAYL010000001">
    <property type="protein sequence ID" value="GAA3371736.1"/>
    <property type="molecule type" value="Genomic_DNA"/>
</dbReference>
<dbReference type="Proteomes" id="UP001499990">
    <property type="component" value="Unassembled WGS sequence"/>
</dbReference>
<evidence type="ECO:0000313" key="2">
    <source>
        <dbReference type="Proteomes" id="UP001499990"/>
    </source>
</evidence>